<evidence type="ECO:0000256" key="1">
    <source>
        <dbReference type="ARBA" id="ARBA00022737"/>
    </source>
</evidence>
<dbReference type="SUPFAM" id="SSF48452">
    <property type="entry name" value="TPR-like"/>
    <property type="match status" value="2"/>
</dbReference>
<dbReference type="OrthoDB" id="10262375at2759"/>
<dbReference type="GO" id="GO:0060271">
    <property type="term" value="P:cilium assembly"/>
    <property type="evidence" value="ECO:0007669"/>
    <property type="project" value="TreeGrafter"/>
</dbReference>
<dbReference type="GO" id="GO:0070062">
    <property type="term" value="C:extracellular exosome"/>
    <property type="evidence" value="ECO:0007669"/>
    <property type="project" value="TreeGrafter"/>
</dbReference>
<dbReference type="InterPro" id="IPR052628">
    <property type="entry name" value="CFAP70"/>
</dbReference>
<dbReference type="PANTHER" id="PTHR44314">
    <property type="entry name" value="CILIA- AND FLAGELLA-ASSOCIATED PROTEIN 70"/>
    <property type="match status" value="1"/>
</dbReference>
<dbReference type="InterPro" id="IPR019734">
    <property type="entry name" value="TPR_rpt"/>
</dbReference>
<reference evidence="4 5" key="1">
    <citation type="journal article" date="2015" name="PLoS Pathog.">
        <title>Leptomonas seymouri: Adaptations to the Dixenous Life Cycle Analyzed by Genome Sequencing, Transcriptome Profiling and Co-infection with Leishmania donovani.</title>
        <authorList>
            <person name="Kraeva N."/>
            <person name="Butenko A."/>
            <person name="Hlavacova J."/>
            <person name="Kostygov A."/>
            <person name="Myskova J."/>
            <person name="Grybchuk D."/>
            <person name="Lestinova T."/>
            <person name="Votypka J."/>
            <person name="Volf P."/>
            <person name="Opperdoes F."/>
            <person name="Flegontov P."/>
            <person name="Lukes J."/>
            <person name="Yurchenko V."/>
        </authorList>
    </citation>
    <scope>NUCLEOTIDE SEQUENCE [LARGE SCALE GENOMIC DNA]</scope>
    <source>
        <strain evidence="4 5">ATCC 30220</strain>
    </source>
</reference>
<organism evidence="4 5">
    <name type="scientific">Leptomonas seymouri</name>
    <dbReference type="NCBI Taxonomy" id="5684"/>
    <lineage>
        <taxon>Eukaryota</taxon>
        <taxon>Discoba</taxon>
        <taxon>Euglenozoa</taxon>
        <taxon>Kinetoplastea</taxon>
        <taxon>Metakinetoplastina</taxon>
        <taxon>Trypanosomatida</taxon>
        <taxon>Trypanosomatidae</taxon>
        <taxon>Leishmaniinae</taxon>
        <taxon>Leptomonas</taxon>
    </lineage>
</organism>
<protein>
    <submittedName>
        <fullName evidence="4">Uncharacterized protein</fullName>
    </submittedName>
</protein>
<dbReference type="PANTHER" id="PTHR44314:SF1">
    <property type="entry name" value="CILIA- AND FLAGELLA-ASSOCIATED PROTEIN 70"/>
    <property type="match status" value="1"/>
</dbReference>
<sequence length="1216" mass="127528">MPSITGSATQSLPTILGVSSPMGAAEQGSAPAPATASSDYVNYVDVKLEGVHHLPSDWLNAGLTSSSAGGGGGTQAAAPANAAHLPGKEDEVVEVAYAYHPFRYEVTLSLPADPTSPGEAATVAGDTTQGHTLEGDGSASMAVSFHSPSVHEVAAADIPSPPTSAPVSTVVAAFTRGRVLQPLPIFTAYIANAEAPPVNGLDDAAPLRDVPAAIDAEDVRRAEDSMREDREERQRDASSPTSPSGARQHQQPPSILWVVTDKTDGAGANNTSFIAGSGSRTSSATAGTSSGLLAAKRRAKSSGGIGGGGSSTASASGRGAAPSLAAAAAVNNAAAQAAAAAAAVPGAPPPPLPEVSEPAPCVVRVPLTAAQEAHLEALLSSGKPLELSFRRTLRAGCPADWEDLNASYYEAVIPVSLQALSVPGSTQLSAEVPLQPAYTYYSDGASFVAGGAAGGMTVLLEGGAAAGAAGDHHDKNNRKRTVNRKTRQTVPGLLVDEPDLSVPHPYTSAGTSAAVTLTFQRTLTRLVSDRIRPAVTPAQLIPSRPTPTLAAAAAADVRVRLQRTLESIAQQLLRDVREVAIGTSLAKERDSAKGSVDSAAWRAQFVALLQSTGQLAAFKSRLTPLVTELVQERLRVQPTASLEEVARASNDLYVQLMDMLHETLRDCMEAGGSANGDAADSAAAEEEARDSELRWRALEAEVSGEVSLAGTLYHSRLATHSGDAASWAALWVGCGLHYQRVEELAKAEQCYREAIACDVTCVPALLDYGVWLLANDRLDEAAVFLHGVVDVAPRHALGWGCVALLADLRELAVRVGSPGAATEQSKWRREHNLALRRAVECLEQEERGGESASSVNASAEEQLYITVAAYLVQLHHRDLANVCLARCHPGEPRVELLYAQLFTQGGQYDEALKALSAIKENTPSAAEVNTEAEVAADTCVLLHAECVFAQGHIAEAVALYKQALAKGSPATAPAYLPQLAARWRNDSAARRTTNATNSSELVEARRVEATCVQRLAAYLCLCNALLAEGRYKDALGAVTVALQVWPSCSVLWLGAGIAYYRAGYLIAAEECLQESNTLNPSNARTWVYLTLLSVRLQHTGLEELIQQVMGLNMDDASLWAELGRTLLNTALYPKLSIVCLRRAAALARAQLANKNSTSSAAAALLPSTLYHLAHALMDAQQWEEAERLLGEVAAEGGGNEVLRGKAEEELALLHAA</sequence>
<feature type="compositionally biased region" description="Polar residues" evidence="3">
    <location>
        <begin position="237"/>
        <end position="253"/>
    </location>
</feature>
<evidence type="ECO:0000256" key="3">
    <source>
        <dbReference type="SAM" id="MobiDB-lite"/>
    </source>
</evidence>
<keyword evidence="5" id="KW-1185">Reference proteome</keyword>
<gene>
    <name evidence="4" type="ORF">ABL78_1329</name>
</gene>
<comment type="caution">
    <text evidence="4">The sequence shown here is derived from an EMBL/GenBank/DDBJ whole genome shotgun (WGS) entry which is preliminary data.</text>
</comment>
<dbReference type="Gene3D" id="1.25.40.10">
    <property type="entry name" value="Tetratricopeptide repeat domain"/>
    <property type="match status" value="2"/>
</dbReference>
<dbReference type="GO" id="GO:0003341">
    <property type="term" value="P:cilium movement"/>
    <property type="evidence" value="ECO:0007669"/>
    <property type="project" value="TreeGrafter"/>
</dbReference>
<evidence type="ECO:0000256" key="2">
    <source>
        <dbReference type="ARBA" id="ARBA00022803"/>
    </source>
</evidence>
<feature type="compositionally biased region" description="Basic and acidic residues" evidence="3">
    <location>
        <begin position="217"/>
        <end position="236"/>
    </location>
</feature>
<dbReference type="InterPro" id="IPR011990">
    <property type="entry name" value="TPR-like_helical_dom_sf"/>
</dbReference>
<dbReference type="GO" id="GO:0031514">
    <property type="term" value="C:motile cilium"/>
    <property type="evidence" value="ECO:0007669"/>
    <property type="project" value="TreeGrafter"/>
</dbReference>
<feature type="region of interest" description="Disordered" evidence="3">
    <location>
        <begin position="213"/>
        <end position="254"/>
    </location>
</feature>
<feature type="region of interest" description="Disordered" evidence="3">
    <location>
        <begin position="270"/>
        <end position="290"/>
    </location>
</feature>
<proteinExistence type="predicted"/>
<keyword evidence="2" id="KW-0802">TPR repeat</keyword>
<feature type="region of interest" description="Disordered" evidence="3">
    <location>
        <begin position="299"/>
        <end position="318"/>
    </location>
</feature>
<accession>A0A0N1I2E1</accession>
<dbReference type="VEuPathDB" id="TriTrypDB:Lsey_0021_0300"/>
<dbReference type="SMART" id="SM00028">
    <property type="entry name" value="TPR"/>
    <property type="match status" value="4"/>
</dbReference>
<feature type="compositionally biased region" description="Low complexity" evidence="3">
    <location>
        <begin position="275"/>
        <end position="290"/>
    </location>
</feature>
<evidence type="ECO:0000313" key="5">
    <source>
        <dbReference type="Proteomes" id="UP000038009"/>
    </source>
</evidence>
<dbReference type="OMA" id="NPRTWAY"/>
<dbReference type="EMBL" id="LJSK01000021">
    <property type="protein sequence ID" value="KPI89561.1"/>
    <property type="molecule type" value="Genomic_DNA"/>
</dbReference>
<dbReference type="Proteomes" id="UP000038009">
    <property type="component" value="Unassembled WGS sequence"/>
</dbReference>
<keyword evidence="1" id="KW-0677">Repeat</keyword>
<dbReference type="AlphaFoldDB" id="A0A0N1I2E1"/>
<name>A0A0N1I2E1_LEPSE</name>
<evidence type="ECO:0000313" key="4">
    <source>
        <dbReference type="EMBL" id="KPI89561.1"/>
    </source>
</evidence>